<evidence type="ECO:0000256" key="1">
    <source>
        <dbReference type="SAM" id="MobiDB-lite"/>
    </source>
</evidence>
<dbReference type="Proteomes" id="UP000269221">
    <property type="component" value="Unassembled WGS sequence"/>
</dbReference>
<keyword evidence="3" id="KW-1185">Reference proteome</keyword>
<feature type="region of interest" description="Disordered" evidence="1">
    <location>
        <begin position="26"/>
        <end position="63"/>
    </location>
</feature>
<organism evidence="2 3">
    <name type="scientific">Hirundo rustica rustica</name>
    <dbReference type="NCBI Taxonomy" id="333673"/>
    <lineage>
        <taxon>Eukaryota</taxon>
        <taxon>Metazoa</taxon>
        <taxon>Chordata</taxon>
        <taxon>Craniata</taxon>
        <taxon>Vertebrata</taxon>
        <taxon>Euteleostomi</taxon>
        <taxon>Archelosauria</taxon>
        <taxon>Archosauria</taxon>
        <taxon>Dinosauria</taxon>
        <taxon>Saurischia</taxon>
        <taxon>Theropoda</taxon>
        <taxon>Coelurosauria</taxon>
        <taxon>Aves</taxon>
        <taxon>Neognathae</taxon>
        <taxon>Neoaves</taxon>
        <taxon>Telluraves</taxon>
        <taxon>Australaves</taxon>
        <taxon>Passeriformes</taxon>
        <taxon>Sylvioidea</taxon>
        <taxon>Hirundinidae</taxon>
        <taxon>Hirundo</taxon>
    </lineage>
</organism>
<gene>
    <name evidence="2" type="ORF">DUI87_04102</name>
</gene>
<comment type="caution">
    <text evidence="2">The sequence shown here is derived from an EMBL/GenBank/DDBJ whole genome shotgun (WGS) entry which is preliminary data.</text>
</comment>
<name>A0A3M0L907_HIRRU</name>
<sequence>MVPGLEILCSGASLGELGVFTCRRESSRETSEPLLVPEGAPGELERHLGQGMEGQDTGNGFPLPESWDRWDIGKEFLAVRVVMPRHRVPRAAVAASGSLEVSKARLDGVSSNLG</sequence>
<evidence type="ECO:0000313" key="2">
    <source>
        <dbReference type="EMBL" id="RMC19490.1"/>
    </source>
</evidence>
<dbReference type="EMBL" id="QRBI01000095">
    <property type="protein sequence ID" value="RMC19490.1"/>
    <property type="molecule type" value="Genomic_DNA"/>
</dbReference>
<reference evidence="2 3" key="1">
    <citation type="submission" date="2018-07" db="EMBL/GenBank/DDBJ databases">
        <title>A high quality draft genome assembly of the barn swallow (H. rustica rustica).</title>
        <authorList>
            <person name="Formenti G."/>
            <person name="Chiara M."/>
            <person name="Poveda L."/>
            <person name="Francoijs K.-J."/>
            <person name="Bonisoli-Alquati A."/>
            <person name="Canova L."/>
            <person name="Gianfranceschi L."/>
            <person name="Horner D.S."/>
            <person name="Saino N."/>
        </authorList>
    </citation>
    <scope>NUCLEOTIDE SEQUENCE [LARGE SCALE GENOMIC DNA]</scope>
    <source>
        <strain evidence="2">Chelidonia</strain>
        <tissue evidence="2">Blood</tissue>
    </source>
</reference>
<dbReference type="OrthoDB" id="9220515at2759"/>
<evidence type="ECO:0000313" key="3">
    <source>
        <dbReference type="Proteomes" id="UP000269221"/>
    </source>
</evidence>
<proteinExistence type="predicted"/>
<protein>
    <submittedName>
        <fullName evidence="2">Uncharacterized protein</fullName>
    </submittedName>
</protein>
<dbReference type="AlphaFoldDB" id="A0A3M0L907"/>
<accession>A0A3M0L907</accession>